<gene>
    <name evidence="1" type="ORF">LCGC14_2146580</name>
</gene>
<comment type="caution">
    <text evidence="1">The sequence shown here is derived from an EMBL/GenBank/DDBJ whole genome shotgun (WGS) entry which is preliminary data.</text>
</comment>
<evidence type="ECO:0000313" key="1">
    <source>
        <dbReference type="EMBL" id="KKL66274.1"/>
    </source>
</evidence>
<feature type="non-terminal residue" evidence="1">
    <location>
        <position position="1"/>
    </location>
</feature>
<name>A0A0F9DX24_9ZZZZ</name>
<dbReference type="EMBL" id="LAZR01027260">
    <property type="protein sequence ID" value="KKL66274.1"/>
    <property type="molecule type" value="Genomic_DNA"/>
</dbReference>
<reference evidence="1" key="1">
    <citation type="journal article" date="2015" name="Nature">
        <title>Complex archaea that bridge the gap between prokaryotes and eukaryotes.</title>
        <authorList>
            <person name="Spang A."/>
            <person name="Saw J.H."/>
            <person name="Jorgensen S.L."/>
            <person name="Zaremba-Niedzwiedzka K."/>
            <person name="Martijn J."/>
            <person name="Lind A.E."/>
            <person name="van Eijk R."/>
            <person name="Schleper C."/>
            <person name="Guy L."/>
            <person name="Ettema T.J."/>
        </authorList>
    </citation>
    <scope>NUCLEOTIDE SEQUENCE</scope>
</reference>
<accession>A0A0F9DX24</accession>
<organism evidence="1">
    <name type="scientific">marine sediment metagenome</name>
    <dbReference type="NCBI Taxonomy" id="412755"/>
    <lineage>
        <taxon>unclassified sequences</taxon>
        <taxon>metagenomes</taxon>
        <taxon>ecological metagenomes</taxon>
    </lineage>
</organism>
<sequence>IVDYAEDDYDDDIGYMSRQRKKGKKSPMRMC</sequence>
<protein>
    <submittedName>
        <fullName evidence="1">Uncharacterized protein</fullName>
    </submittedName>
</protein>
<dbReference type="AlphaFoldDB" id="A0A0F9DX24"/>
<proteinExistence type="predicted"/>